<name>A0ABV6HCH8_9ACTN</name>
<dbReference type="InterPro" id="IPR042099">
    <property type="entry name" value="ANL_N_sf"/>
</dbReference>
<dbReference type="Gene3D" id="3.30.300.30">
    <property type="match status" value="1"/>
</dbReference>
<comment type="similarity">
    <text evidence="1">Belongs to the ATP-dependent AMP-binding enzyme family.</text>
</comment>
<dbReference type="RefSeq" id="WP_382366350.1">
    <property type="nucleotide sequence ID" value="NZ_JBHLWV010000054.1"/>
</dbReference>
<protein>
    <submittedName>
        <fullName evidence="5">Class I adenylate-forming enzyme family protein</fullName>
    </submittedName>
</protein>
<dbReference type="Pfam" id="PF00501">
    <property type="entry name" value="AMP-binding"/>
    <property type="match status" value="1"/>
</dbReference>
<dbReference type="InterPro" id="IPR045851">
    <property type="entry name" value="AMP-bd_C_sf"/>
</dbReference>
<dbReference type="InterPro" id="IPR020845">
    <property type="entry name" value="AMP-binding_CS"/>
</dbReference>
<accession>A0ABV6HCH8</accession>
<feature type="domain" description="AMP-binding enzyme C-terminal" evidence="4">
    <location>
        <begin position="435"/>
        <end position="510"/>
    </location>
</feature>
<dbReference type="PROSITE" id="PS00455">
    <property type="entry name" value="AMP_BINDING"/>
    <property type="match status" value="1"/>
</dbReference>
<dbReference type="Gene3D" id="3.40.50.12780">
    <property type="entry name" value="N-terminal domain of ligase-like"/>
    <property type="match status" value="1"/>
</dbReference>
<keyword evidence="6" id="KW-1185">Reference proteome</keyword>
<evidence type="ECO:0000313" key="6">
    <source>
        <dbReference type="Proteomes" id="UP001589783"/>
    </source>
</evidence>
<proteinExistence type="inferred from homology"/>
<reference evidence="5 6" key="1">
    <citation type="submission" date="2024-09" db="EMBL/GenBank/DDBJ databases">
        <authorList>
            <person name="Sun Q."/>
            <person name="Mori K."/>
        </authorList>
    </citation>
    <scope>NUCLEOTIDE SEQUENCE [LARGE SCALE GENOMIC DNA]</scope>
    <source>
        <strain evidence="5 6">CCM 7957</strain>
    </source>
</reference>
<dbReference type="SUPFAM" id="SSF56801">
    <property type="entry name" value="Acetyl-CoA synthetase-like"/>
    <property type="match status" value="1"/>
</dbReference>
<dbReference type="Proteomes" id="UP001589783">
    <property type="component" value="Unassembled WGS sequence"/>
</dbReference>
<dbReference type="PANTHER" id="PTHR43201">
    <property type="entry name" value="ACYL-COA SYNTHETASE"/>
    <property type="match status" value="1"/>
</dbReference>
<dbReference type="Pfam" id="PF13193">
    <property type="entry name" value="AMP-binding_C"/>
    <property type="match status" value="1"/>
</dbReference>
<sequence>MSDRVISSPAGDLYATLVDRVALSPDATSLIDGSRSVSFAGLLSDVDRVAAGLAARGIGPGDRIAIALDNRVEWVQTLLAAARLGAIVVTLNVRYRESELLFMLGDSGATMLISEARSGEFEFAPLHASLRDRLPALETIVYVGTDEGADLLDFRELSATDPADVALPLDPVDPASPLLILYTSGTTGTPKGAVLTHRSLLASADGQVKRTGIDERDRVLGILPFNHVGGVTCTLLAMLLGGGLVILVRAFSPAVAMKLAREHRITVLTGVPMMMKLMLAELAPGETLPVRLAISGGSNVEPALFRALMAAAPQARLMNLYGLSESSGAAVMSAPDDDEQTLLSTLGVVLDGVQARVVDAQGTPVAAGVDGELQLRGDSIADGYWDRPEATAATFVGGWLLTGDMVVMSESGHIEMRGRSKEMYIQGGYNVYPAEVENILVEHPAVVTAAGVGAPDPVRGEVGYYFVVLTGPGAAEPAELIEHCRTRLANYKVPVHLEIVQELPMTPAGKIRKAELQQRVRGAVGHG</sequence>
<evidence type="ECO:0000259" key="4">
    <source>
        <dbReference type="Pfam" id="PF13193"/>
    </source>
</evidence>
<dbReference type="EMBL" id="JBHLWV010000054">
    <property type="protein sequence ID" value="MFC0316560.1"/>
    <property type="molecule type" value="Genomic_DNA"/>
</dbReference>
<dbReference type="PANTHER" id="PTHR43201:SF5">
    <property type="entry name" value="MEDIUM-CHAIN ACYL-COA LIGASE ACSF2, MITOCHONDRIAL"/>
    <property type="match status" value="1"/>
</dbReference>
<gene>
    <name evidence="5" type="ORF">ACFFJD_17090</name>
</gene>
<evidence type="ECO:0000259" key="3">
    <source>
        <dbReference type="Pfam" id="PF00501"/>
    </source>
</evidence>
<evidence type="ECO:0000256" key="2">
    <source>
        <dbReference type="ARBA" id="ARBA00022598"/>
    </source>
</evidence>
<dbReference type="InterPro" id="IPR025110">
    <property type="entry name" value="AMP-bd_C"/>
</dbReference>
<organism evidence="5 6">
    <name type="scientific">Gordonia phosphorivorans</name>
    <dbReference type="NCBI Taxonomy" id="1056982"/>
    <lineage>
        <taxon>Bacteria</taxon>
        <taxon>Bacillati</taxon>
        <taxon>Actinomycetota</taxon>
        <taxon>Actinomycetes</taxon>
        <taxon>Mycobacteriales</taxon>
        <taxon>Gordoniaceae</taxon>
        <taxon>Gordonia</taxon>
    </lineage>
</organism>
<dbReference type="InterPro" id="IPR000873">
    <property type="entry name" value="AMP-dep_synth/lig_dom"/>
</dbReference>
<keyword evidence="2" id="KW-0436">Ligase</keyword>
<evidence type="ECO:0000313" key="5">
    <source>
        <dbReference type="EMBL" id="MFC0316560.1"/>
    </source>
</evidence>
<comment type="caution">
    <text evidence="5">The sequence shown here is derived from an EMBL/GenBank/DDBJ whole genome shotgun (WGS) entry which is preliminary data.</text>
</comment>
<feature type="domain" description="AMP-dependent synthetase/ligase" evidence="3">
    <location>
        <begin position="20"/>
        <end position="385"/>
    </location>
</feature>
<evidence type="ECO:0000256" key="1">
    <source>
        <dbReference type="ARBA" id="ARBA00006432"/>
    </source>
</evidence>